<dbReference type="RefSeq" id="WP_111322174.1">
    <property type="nucleotide sequence ID" value="NZ_BIFX01000001.1"/>
</dbReference>
<evidence type="ECO:0000313" key="8">
    <source>
        <dbReference type="Proteomes" id="UP000248806"/>
    </source>
</evidence>
<feature type="domain" description="Major facilitator superfamily (MFS) profile" evidence="6">
    <location>
        <begin position="31"/>
        <end position="418"/>
    </location>
</feature>
<organism evidence="7 8">
    <name type="scientific">Thermosporothrix hazakensis</name>
    <dbReference type="NCBI Taxonomy" id="644383"/>
    <lineage>
        <taxon>Bacteria</taxon>
        <taxon>Bacillati</taxon>
        <taxon>Chloroflexota</taxon>
        <taxon>Ktedonobacteria</taxon>
        <taxon>Ktedonobacterales</taxon>
        <taxon>Thermosporotrichaceae</taxon>
        <taxon>Thermosporothrix</taxon>
    </lineage>
</organism>
<dbReference type="InterPro" id="IPR020846">
    <property type="entry name" value="MFS_dom"/>
</dbReference>
<feature type="transmembrane region" description="Helical" evidence="5">
    <location>
        <begin position="64"/>
        <end position="88"/>
    </location>
</feature>
<dbReference type="PROSITE" id="PS50850">
    <property type="entry name" value="MFS"/>
    <property type="match status" value="1"/>
</dbReference>
<evidence type="ECO:0000256" key="4">
    <source>
        <dbReference type="ARBA" id="ARBA00023136"/>
    </source>
</evidence>
<name>A0A326U7U8_THEHA</name>
<dbReference type="OrthoDB" id="9797953at2"/>
<evidence type="ECO:0000313" key="7">
    <source>
        <dbReference type="EMBL" id="PZW30449.1"/>
    </source>
</evidence>
<feature type="transmembrane region" description="Helical" evidence="5">
    <location>
        <begin position="100"/>
        <end position="117"/>
    </location>
</feature>
<dbReference type="GO" id="GO:0005886">
    <property type="term" value="C:plasma membrane"/>
    <property type="evidence" value="ECO:0007669"/>
    <property type="project" value="UniProtKB-SubCell"/>
</dbReference>
<feature type="transmembrane region" description="Helical" evidence="5">
    <location>
        <begin position="330"/>
        <end position="352"/>
    </location>
</feature>
<keyword evidence="4 5" id="KW-0472">Membrane</keyword>
<evidence type="ECO:0000256" key="2">
    <source>
        <dbReference type="ARBA" id="ARBA00022692"/>
    </source>
</evidence>
<feature type="transmembrane region" description="Helical" evidence="5">
    <location>
        <begin position="30"/>
        <end position="52"/>
    </location>
</feature>
<proteinExistence type="predicted"/>
<evidence type="ECO:0000256" key="3">
    <source>
        <dbReference type="ARBA" id="ARBA00022989"/>
    </source>
</evidence>
<keyword evidence="3 5" id="KW-1133">Transmembrane helix</keyword>
<dbReference type="EMBL" id="QKUF01000007">
    <property type="protein sequence ID" value="PZW30449.1"/>
    <property type="molecule type" value="Genomic_DNA"/>
</dbReference>
<keyword evidence="2 5" id="KW-0812">Transmembrane</keyword>
<dbReference type="InterPro" id="IPR036259">
    <property type="entry name" value="MFS_trans_sf"/>
</dbReference>
<dbReference type="Proteomes" id="UP000248806">
    <property type="component" value="Unassembled WGS sequence"/>
</dbReference>
<gene>
    <name evidence="7" type="ORF">EI42_02417</name>
</gene>
<feature type="transmembrane region" description="Helical" evidence="5">
    <location>
        <begin position="242"/>
        <end position="268"/>
    </location>
</feature>
<feature type="transmembrane region" description="Helical" evidence="5">
    <location>
        <begin position="305"/>
        <end position="324"/>
    </location>
</feature>
<feature type="transmembrane region" description="Helical" evidence="5">
    <location>
        <begin position="364"/>
        <end position="387"/>
    </location>
</feature>
<keyword evidence="8" id="KW-1185">Reference proteome</keyword>
<feature type="transmembrane region" description="Helical" evidence="5">
    <location>
        <begin position="274"/>
        <end position="296"/>
    </location>
</feature>
<dbReference type="Gene3D" id="1.20.1250.20">
    <property type="entry name" value="MFS general substrate transporter like domains"/>
    <property type="match status" value="1"/>
</dbReference>
<dbReference type="SUPFAM" id="SSF103473">
    <property type="entry name" value="MFS general substrate transporter"/>
    <property type="match status" value="1"/>
</dbReference>
<accession>A0A326U7U8</accession>
<feature type="transmembrane region" description="Helical" evidence="5">
    <location>
        <begin position="157"/>
        <end position="179"/>
    </location>
</feature>
<feature type="transmembrane region" description="Helical" evidence="5">
    <location>
        <begin position="185"/>
        <end position="206"/>
    </location>
</feature>
<dbReference type="PANTHER" id="PTHR23537:SF1">
    <property type="entry name" value="SUGAR TRANSPORTER"/>
    <property type="match status" value="1"/>
</dbReference>
<dbReference type="AlphaFoldDB" id="A0A326U7U8"/>
<evidence type="ECO:0000256" key="1">
    <source>
        <dbReference type="ARBA" id="ARBA00004651"/>
    </source>
</evidence>
<dbReference type="GO" id="GO:0022857">
    <property type="term" value="F:transmembrane transporter activity"/>
    <property type="evidence" value="ECO:0007669"/>
    <property type="project" value="InterPro"/>
</dbReference>
<sequence length="422" mass="45342">MLTKERTTDFLAHAAVTIERNEVQTGLRPLAWWSALAFSCIIGFARFSYGLLIPTIQDSLHGSYSMLGLIGTANFAGYLLGTLGLPFLLMMFRDRIKMNCISLFLMNATILASASSTDFLQLGIWRFLVGFFSAVANPLTLSLLLERTPPAKQSDATGFIWIGSTFGIVITGLIAPPVLQLGSGFSWRLMWAIMGLLGLICTYGLYRSLQANRHRQLEASSSAQAHISPLVLLLEVLSPRKLLFLMLSMFSYGCGYIIFTTYFISLVVQQGLPSILTGIVWGAMGIFGILGGLVWIKSLQRWPNGFLMGISMLIGTVGTLISAASHVFAIGIGAALAGAALFIGPPLISTVVQRNAVDPDHFTGSLSFMLAIFGIGQLIGPTLGGAIVDTYGLRAGIVVGALILGCGALSSFLHGVIEHRRR</sequence>
<reference evidence="7 8" key="1">
    <citation type="submission" date="2018-06" db="EMBL/GenBank/DDBJ databases">
        <title>Genomic Encyclopedia of Archaeal and Bacterial Type Strains, Phase II (KMG-II): from individual species to whole genera.</title>
        <authorList>
            <person name="Goeker M."/>
        </authorList>
    </citation>
    <scope>NUCLEOTIDE SEQUENCE [LARGE SCALE GENOMIC DNA]</scope>
    <source>
        <strain evidence="7 8">ATCC BAA-1881</strain>
    </source>
</reference>
<comment type="subcellular location">
    <subcellularLocation>
        <location evidence="1">Cell membrane</location>
        <topology evidence="1">Multi-pass membrane protein</topology>
    </subcellularLocation>
</comment>
<dbReference type="PANTHER" id="PTHR23537">
    <property type="match status" value="1"/>
</dbReference>
<protein>
    <submittedName>
        <fullName evidence="7">Putative MFS family arabinose efflux permease</fullName>
    </submittedName>
</protein>
<comment type="caution">
    <text evidence="7">The sequence shown here is derived from an EMBL/GenBank/DDBJ whole genome shotgun (WGS) entry which is preliminary data.</text>
</comment>
<dbReference type="Pfam" id="PF06779">
    <property type="entry name" value="MFS_4"/>
    <property type="match status" value="1"/>
</dbReference>
<feature type="transmembrane region" description="Helical" evidence="5">
    <location>
        <begin position="123"/>
        <end position="145"/>
    </location>
</feature>
<dbReference type="InterPro" id="IPR010645">
    <property type="entry name" value="MFS_4"/>
</dbReference>
<feature type="transmembrane region" description="Helical" evidence="5">
    <location>
        <begin position="393"/>
        <end position="417"/>
    </location>
</feature>
<evidence type="ECO:0000259" key="6">
    <source>
        <dbReference type="PROSITE" id="PS50850"/>
    </source>
</evidence>
<evidence type="ECO:0000256" key="5">
    <source>
        <dbReference type="SAM" id="Phobius"/>
    </source>
</evidence>